<protein>
    <recommendedName>
        <fullName evidence="11">NUDE domain-containing protein</fullName>
    </recommendedName>
</protein>
<evidence type="ECO:0000256" key="10">
    <source>
        <dbReference type="SAM" id="Phobius"/>
    </source>
</evidence>
<evidence type="ECO:0000256" key="5">
    <source>
        <dbReference type="ARBA" id="ARBA00022701"/>
    </source>
</evidence>
<keyword evidence="10" id="KW-1133">Transmembrane helix</keyword>
<dbReference type="Gene3D" id="6.10.250.1080">
    <property type="match status" value="1"/>
</dbReference>
<evidence type="ECO:0000256" key="4">
    <source>
        <dbReference type="ARBA" id="ARBA00022490"/>
    </source>
</evidence>
<feature type="non-terminal residue" evidence="12">
    <location>
        <position position="1"/>
    </location>
</feature>
<evidence type="ECO:0000256" key="2">
    <source>
        <dbReference type="ARBA" id="ARBA00004300"/>
    </source>
</evidence>
<dbReference type="InterPro" id="IPR006964">
    <property type="entry name" value="NUDE_dom"/>
</dbReference>
<dbReference type="GO" id="GO:0007059">
    <property type="term" value="P:chromosome segregation"/>
    <property type="evidence" value="ECO:0007669"/>
    <property type="project" value="TreeGrafter"/>
</dbReference>
<accession>A0A1B6DN89</accession>
<dbReference type="Pfam" id="PF04880">
    <property type="entry name" value="NUDE_C"/>
    <property type="match status" value="1"/>
</dbReference>
<keyword evidence="7" id="KW-0206">Cytoskeleton</keyword>
<keyword evidence="5" id="KW-0493">Microtubule</keyword>
<dbReference type="PANTHER" id="PTHR10921">
    <property type="entry name" value="NUCLEAR DISTRIBUTION PROTEIN NUDE HOMOLOG 1"/>
    <property type="match status" value="1"/>
</dbReference>
<feature type="region of interest" description="Disordered" evidence="9">
    <location>
        <begin position="320"/>
        <end position="357"/>
    </location>
</feature>
<evidence type="ECO:0000256" key="9">
    <source>
        <dbReference type="SAM" id="MobiDB-lite"/>
    </source>
</evidence>
<feature type="compositionally biased region" description="Polar residues" evidence="9">
    <location>
        <begin position="340"/>
        <end position="357"/>
    </location>
</feature>
<dbReference type="GO" id="GO:0051642">
    <property type="term" value="P:centrosome localization"/>
    <property type="evidence" value="ECO:0007669"/>
    <property type="project" value="TreeGrafter"/>
</dbReference>
<evidence type="ECO:0000313" key="12">
    <source>
        <dbReference type="EMBL" id="JAS27125.1"/>
    </source>
</evidence>
<organism evidence="12">
    <name type="scientific">Clastoptera arizonana</name>
    <name type="common">Arizona spittle bug</name>
    <dbReference type="NCBI Taxonomy" id="38151"/>
    <lineage>
        <taxon>Eukaryota</taxon>
        <taxon>Metazoa</taxon>
        <taxon>Ecdysozoa</taxon>
        <taxon>Arthropoda</taxon>
        <taxon>Hexapoda</taxon>
        <taxon>Insecta</taxon>
        <taxon>Pterygota</taxon>
        <taxon>Neoptera</taxon>
        <taxon>Paraneoptera</taxon>
        <taxon>Hemiptera</taxon>
        <taxon>Auchenorrhyncha</taxon>
        <taxon>Cercopoidea</taxon>
        <taxon>Clastopteridae</taxon>
        <taxon>Clastoptera</taxon>
    </lineage>
</organism>
<dbReference type="EMBL" id="GEDC01010173">
    <property type="protein sequence ID" value="JAS27125.1"/>
    <property type="molecule type" value="Transcribed_RNA"/>
</dbReference>
<reference evidence="12" key="1">
    <citation type="submission" date="2015-12" db="EMBL/GenBank/DDBJ databases">
        <title>De novo transcriptome assembly of four potential Pierce s Disease insect vectors from Arizona vineyards.</title>
        <authorList>
            <person name="Tassone E.E."/>
        </authorList>
    </citation>
    <scope>NUCLEOTIDE SEQUENCE</scope>
</reference>
<evidence type="ECO:0000259" key="11">
    <source>
        <dbReference type="Pfam" id="PF04880"/>
    </source>
</evidence>
<keyword evidence="10" id="KW-0812">Transmembrane</keyword>
<evidence type="ECO:0000256" key="8">
    <source>
        <dbReference type="SAM" id="Coils"/>
    </source>
</evidence>
<evidence type="ECO:0000256" key="1">
    <source>
        <dbReference type="ARBA" id="ARBA00004186"/>
    </source>
</evidence>
<proteinExistence type="inferred from homology"/>
<dbReference type="GO" id="GO:0005813">
    <property type="term" value="C:centrosome"/>
    <property type="evidence" value="ECO:0007669"/>
    <property type="project" value="UniProtKB-SubCell"/>
</dbReference>
<dbReference type="GO" id="GO:0047496">
    <property type="term" value="P:vesicle transport along microtubule"/>
    <property type="evidence" value="ECO:0007669"/>
    <property type="project" value="TreeGrafter"/>
</dbReference>
<dbReference type="GO" id="GO:0005874">
    <property type="term" value="C:microtubule"/>
    <property type="evidence" value="ECO:0007669"/>
    <property type="project" value="UniProtKB-KW"/>
</dbReference>
<dbReference type="GO" id="GO:0005819">
    <property type="term" value="C:spindle"/>
    <property type="evidence" value="ECO:0007669"/>
    <property type="project" value="UniProtKB-SubCell"/>
</dbReference>
<dbReference type="InterPro" id="IPR033494">
    <property type="entry name" value="NUDE"/>
</dbReference>
<keyword evidence="6 8" id="KW-0175">Coiled coil</keyword>
<evidence type="ECO:0000256" key="7">
    <source>
        <dbReference type="ARBA" id="ARBA00023212"/>
    </source>
</evidence>
<comment type="subcellular location">
    <subcellularLocation>
        <location evidence="2">Cytoplasm</location>
        <location evidence="2">Cytoskeleton</location>
        <location evidence="2">Microtubule organizing center</location>
        <location evidence="2">Centrosome</location>
    </subcellularLocation>
    <subcellularLocation>
        <location evidence="1">Cytoplasm</location>
        <location evidence="1">Cytoskeleton</location>
        <location evidence="1">Spindle</location>
    </subcellularLocation>
</comment>
<dbReference type="GO" id="GO:0007100">
    <property type="term" value="P:mitotic centrosome separation"/>
    <property type="evidence" value="ECO:0007669"/>
    <property type="project" value="TreeGrafter"/>
</dbReference>
<name>A0A1B6DN89_9HEMI</name>
<evidence type="ECO:0000256" key="6">
    <source>
        <dbReference type="ARBA" id="ARBA00023054"/>
    </source>
</evidence>
<dbReference type="GO" id="GO:0008017">
    <property type="term" value="F:microtubule binding"/>
    <property type="evidence" value="ECO:0007669"/>
    <property type="project" value="InterPro"/>
</dbReference>
<keyword evidence="4" id="KW-0963">Cytoplasm</keyword>
<dbReference type="GO" id="GO:0005871">
    <property type="term" value="C:kinesin complex"/>
    <property type="evidence" value="ECO:0007669"/>
    <property type="project" value="TreeGrafter"/>
</dbReference>
<dbReference type="GO" id="GO:0000132">
    <property type="term" value="P:establishment of mitotic spindle orientation"/>
    <property type="evidence" value="ECO:0007669"/>
    <property type="project" value="TreeGrafter"/>
</dbReference>
<gene>
    <name evidence="12" type="ORF">g.19647</name>
</gene>
<feature type="transmembrane region" description="Helical" evidence="10">
    <location>
        <begin position="12"/>
        <end position="35"/>
    </location>
</feature>
<keyword evidence="10" id="KW-0472">Membrane</keyword>
<feature type="domain" description="NUDE" evidence="11">
    <location>
        <begin position="191"/>
        <end position="348"/>
    </location>
</feature>
<dbReference type="AlphaFoldDB" id="A0A1B6DN89"/>
<dbReference type="PANTHER" id="PTHR10921:SF1">
    <property type="entry name" value="NUCLEAR DISTRIBUTION PROTEIN NUDE HOMOLOG"/>
    <property type="match status" value="1"/>
</dbReference>
<dbReference type="GO" id="GO:0016477">
    <property type="term" value="P:cell migration"/>
    <property type="evidence" value="ECO:0007669"/>
    <property type="project" value="TreeGrafter"/>
</dbReference>
<dbReference type="GO" id="GO:0000776">
    <property type="term" value="C:kinetochore"/>
    <property type="evidence" value="ECO:0007669"/>
    <property type="project" value="TreeGrafter"/>
</dbReference>
<comment type="similarity">
    <text evidence="3">Belongs to the nudE family.</text>
</comment>
<dbReference type="GO" id="GO:0007020">
    <property type="term" value="P:microtubule nucleation"/>
    <property type="evidence" value="ECO:0007669"/>
    <property type="project" value="TreeGrafter"/>
</dbReference>
<evidence type="ECO:0000256" key="3">
    <source>
        <dbReference type="ARBA" id="ARBA00007429"/>
    </source>
</evidence>
<sequence length="357" mass="41849">FHCILLQQYCVFYFGNILYKVGSCTFFSVHSIYLYLKNVYIHFNNSENHVLKNKLFPSVIYFHQILCLVQLVMTQFKDKDEEILHWKGRSEELEKELEEFRESSQEYERELESSLEQSDKAIRDCKLQNNRLQFENDKLRDKLEEVAAEILELQEELSHFRSREEQYVKYIRELEQKNDDLERAHRAMYVSLGEFESKLNASIERNVLLESELDEKETLKVLVQRLKDETRDLKQEMKVIEREKTADHEKPPAIQMPSSRIVDSNQIIPPIANSPLKTISQPQNQNIRITPLTRFSAMDIVGDLLRKVGALESKLALAHGRKDSVKETPLTEGIRENRTRTLNRGISTPTISSLSRS</sequence>
<feature type="coiled-coil region" evidence="8">
    <location>
        <begin position="83"/>
        <end position="243"/>
    </location>
</feature>